<dbReference type="Pfam" id="PF07291">
    <property type="entry name" value="MauE"/>
    <property type="match status" value="1"/>
</dbReference>
<dbReference type="GO" id="GO:0016020">
    <property type="term" value="C:membrane"/>
    <property type="evidence" value="ECO:0007669"/>
    <property type="project" value="UniProtKB-SubCell"/>
</dbReference>
<feature type="transmembrane region" description="Helical" evidence="5">
    <location>
        <begin position="120"/>
        <end position="137"/>
    </location>
</feature>
<evidence type="ECO:0000256" key="1">
    <source>
        <dbReference type="ARBA" id="ARBA00004141"/>
    </source>
</evidence>
<dbReference type="GO" id="GO:0030416">
    <property type="term" value="P:methylamine metabolic process"/>
    <property type="evidence" value="ECO:0007669"/>
    <property type="project" value="InterPro"/>
</dbReference>
<keyword evidence="3 5" id="KW-1133">Transmembrane helix</keyword>
<dbReference type="InterPro" id="IPR009908">
    <property type="entry name" value="Methylamine_util_MauE"/>
</dbReference>
<gene>
    <name evidence="7" type="ORF">SAMN02787118_114272</name>
</gene>
<feature type="domain" description="Methylamine utilisation protein MauE" evidence="6">
    <location>
        <begin position="1"/>
        <end position="131"/>
    </location>
</feature>
<evidence type="ECO:0000256" key="5">
    <source>
        <dbReference type="SAM" id="Phobius"/>
    </source>
</evidence>
<feature type="transmembrane region" description="Helical" evidence="5">
    <location>
        <begin position="72"/>
        <end position="90"/>
    </location>
</feature>
<keyword evidence="2 5" id="KW-0812">Transmembrane</keyword>
<proteinExistence type="predicted"/>
<dbReference type="Proteomes" id="UP000181942">
    <property type="component" value="Unassembled WGS sequence"/>
</dbReference>
<keyword evidence="4 5" id="KW-0472">Membrane</keyword>
<evidence type="ECO:0000313" key="7">
    <source>
        <dbReference type="EMBL" id="SFG00339.1"/>
    </source>
</evidence>
<dbReference type="RefSeq" id="WP_075030885.1">
    <property type="nucleotide sequence ID" value="NZ_FONR01000014.1"/>
</dbReference>
<evidence type="ECO:0000256" key="3">
    <source>
        <dbReference type="ARBA" id="ARBA00022989"/>
    </source>
</evidence>
<dbReference type="AlphaFoldDB" id="A0A1I2NBV1"/>
<evidence type="ECO:0000256" key="4">
    <source>
        <dbReference type="ARBA" id="ARBA00023136"/>
    </source>
</evidence>
<name>A0A1I2NBV1_9ACTN</name>
<feature type="transmembrane region" description="Helical" evidence="5">
    <location>
        <begin position="6"/>
        <end position="25"/>
    </location>
</feature>
<organism evidence="7 8">
    <name type="scientific">Streptomyces mirabilis</name>
    <dbReference type="NCBI Taxonomy" id="68239"/>
    <lineage>
        <taxon>Bacteria</taxon>
        <taxon>Bacillati</taxon>
        <taxon>Actinomycetota</taxon>
        <taxon>Actinomycetes</taxon>
        <taxon>Kitasatosporales</taxon>
        <taxon>Streptomycetaceae</taxon>
        <taxon>Streptomyces</taxon>
    </lineage>
</organism>
<protein>
    <submittedName>
        <fullName evidence="7">Methylamine utilisation protein MauE</fullName>
    </submittedName>
</protein>
<evidence type="ECO:0000313" key="8">
    <source>
        <dbReference type="Proteomes" id="UP000181942"/>
    </source>
</evidence>
<comment type="subcellular location">
    <subcellularLocation>
        <location evidence="1">Membrane</location>
        <topology evidence="1">Multi-pass membrane protein</topology>
    </subcellularLocation>
</comment>
<sequence length="186" mass="18502">MAYALLAVRLLVGIVFAASATGKLRGAAAFRGFEESARSMGVPARLSRLVAVTVVVGECAAVVLLALGPGGAPGFVLTLLLLAAFTTGIVRSLRSGTNASCACFGASTAPIGRRHVVRNTVLLALAVFGLAAALAGTPAPTQAAGVLIAAFGALVGALLVIFTDELGTLFDDGAPRTSGRVRGSAP</sequence>
<dbReference type="UniPathway" id="UPA00895"/>
<evidence type="ECO:0000256" key="2">
    <source>
        <dbReference type="ARBA" id="ARBA00022692"/>
    </source>
</evidence>
<feature type="transmembrane region" description="Helical" evidence="5">
    <location>
        <begin position="143"/>
        <end position="162"/>
    </location>
</feature>
<evidence type="ECO:0000259" key="6">
    <source>
        <dbReference type="Pfam" id="PF07291"/>
    </source>
</evidence>
<feature type="transmembrane region" description="Helical" evidence="5">
    <location>
        <begin position="46"/>
        <end position="66"/>
    </location>
</feature>
<reference evidence="7 8" key="1">
    <citation type="submission" date="2016-10" db="EMBL/GenBank/DDBJ databases">
        <authorList>
            <person name="de Groot N.N."/>
        </authorList>
    </citation>
    <scope>NUCLEOTIDE SEQUENCE [LARGE SCALE GENOMIC DNA]</scope>
    <source>
        <strain evidence="7 8">OK461</strain>
    </source>
</reference>
<dbReference type="EMBL" id="FONR01000014">
    <property type="protein sequence ID" value="SFG00339.1"/>
    <property type="molecule type" value="Genomic_DNA"/>
</dbReference>
<accession>A0A1I2NBV1</accession>